<comment type="caution">
    <text evidence="1">The sequence shown here is derived from an EMBL/GenBank/DDBJ whole genome shotgun (WGS) entry which is preliminary data.</text>
</comment>
<dbReference type="EMBL" id="JACXVP010000010">
    <property type="protein sequence ID" value="KAG5581889.1"/>
    <property type="molecule type" value="Genomic_DNA"/>
</dbReference>
<evidence type="ECO:0000313" key="2">
    <source>
        <dbReference type="Proteomes" id="UP000824120"/>
    </source>
</evidence>
<sequence length="59" mass="6340">MGVRVDRYCPSPFSYCNSFPIAGHTCIGPTGGIGHGLKDILEAHKGPFTGRAIKAYMRS</sequence>
<reference evidence="1 2" key="1">
    <citation type="submission" date="2020-09" db="EMBL/GenBank/DDBJ databases">
        <title>De no assembly of potato wild relative species, Solanum commersonii.</title>
        <authorList>
            <person name="Cho K."/>
        </authorList>
    </citation>
    <scope>NUCLEOTIDE SEQUENCE [LARGE SCALE GENOMIC DNA]</scope>
    <source>
        <strain evidence="1">LZ3.2</strain>
        <tissue evidence="1">Leaf</tissue>
    </source>
</reference>
<dbReference type="AlphaFoldDB" id="A0A9J5X111"/>
<dbReference type="Proteomes" id="UP000824120">
    <property type="component" value="Chromosome 10"/>
</dbReference>
<name>A0A9J5X111_SOLCO</name>
<evidence type="ECO:0000313" key="1">
    <source>
        <dbReference type="EMBL" id="KAG5581889.1"/>
    </source>
</evidence>
<organism evidence="1 2">
    <name type="scientific">Solanum commersonii</name>
    <name type="common">Commerson's wild potato</name>
    <name type="synonym">Commerson's nightshade</name>
    <dbReference type="NCBI Taxonomy" id="4109"/>
    <lineage>
        <taxon>Eukaryota</taxon>
        <taxon>Viridiplantae</taxon>
        <taxon>Streptophyta</taxon>
        <taxon>Embryophyta</taxon>
        <taxon>Tracheophyta</taxon>
        <taxon>Spermatophyta</taxon>
        <taxon>Magnoliopsida</taxon>
        <taxon>eudicotyledons</taxon>
        <taxon>Gunneridae</taxon>
        <taxon>Pentapetalae</taxon>
        <taxon>asterids</taxon>
        <taxon>lamiids</taxon>
        <taxon>Solanales</taxon>
        <taxon>Solanaceae</taxon>
        <taxon>Solanoideae</taxon>
        <taxon>Solaneae</taxon>
        <taxon>Solanum</taxon>
    </lineage>
</organism>
<accession>A0A9J5X111</accession>
<protein>
    <submittedName>
        <fullName evidence="1">Uncharacterized protein</fullName>
    </submittedName>
</protein>
<proteinExistence type="predicted"/>
<keyword evidence="2" id="KW-1185">Reference proteome</keyword>
<gene>
    <name evidence="1" type="ORF">H5410_052516</name>
</gene>